<evidence type="ECO:0000313" key="7">
    <source>
        <dbReference type="Proteomes" id="UP000015104"/>
    </source>
</evidence>
<dbReference type="PANTHER" id="PTHR12131:SF1">
    <property type="entry name" value="ATP-DEPENDENT RNA HELICASE SUPV3L1, MITOCHONDRIAL-RELATED"/>
    <property type="match status" value="1"/>
</dbReference>
<evidence type="ECO:0000256" key="4">
    <source>
        <dbReference type="ARBA" id="ARBA00022840"/>
    </source>
</evidence>
<dbReference type="AlphaFoldDB" id="T1JU04"/>
<name>T1JU04_TETUR</name>
<dbReference type="Proteomes" id="UP000015104">
    <property type="component" value="Unassembled WGS sequence"/>
</dbReference>
<evidence type="ECO:0000313" key="6">
    <source>
        <dbReference type="EnsemblMetazoa" id="tetur01g16080.1"/>
    </source>
</evidence>
<reference evidence="7" key="1">
    <citation type="submission" date="2011-08" db="EMBL/GenBank/DDBJ databases">
        <authorList>
            <person name="Rombauts S."/>
        </authorList>
    </citation>
    <scope>NUCLEOTIDE SEQUENCE</scope>
    <source>
        <strain evidence="7">London</strain>
    </source>
</reference>
<keyword evidence="1" id="KW-0547">Nucleotide-binding</keyword>
<dbReference type="HOGENOM" id="CLU_861460_0_0_1"/>
<dbReference type="GO" id="GO:0005524">
    <property type="term" value="F:ATP binding"/>
    <property type="evidence" value="ECO:0007669"/>
    <property type="project" value="UniProtKB-KW"/>
</dbReference>
<dbReference type="EnsemblMetazoa" id="tetur01g16080.1">
    <property type="protein sequence ID" value="tetur01g16080.1"/>
    <property type="gene ID" value="tetur01g16080"/>
</dbReference>
<evidence type="ECO:0000256" key="2">
    <source>
        <dbReference type="ARBA" id="ARBA00022801"/>
    </source>
</evidence>
<dbReference type="GO" id="GO:0016787">
    <property type="term" value="F:hydrolase activity"/>
    <property type="evidence" value="ECO:0007669"/>
    <property type="project" value="UniProtKB-KW"/>
</dbReference>
<dbReference type="GO" id="GO:0070478">
    <property type="term" value="P:nuclear-transcribed mRNA catabolic process, 3'-5' exonucleolytic nonsense-mediated decay"/>
    <property type="evidence" value="ECO:0007669"/>
    <property type="project" value="TreeGrafter"/>
</dbReference>
<keyword evidence="2" id="KW-0378">Hydrolase</keyword>
<comment type="catalytic activity">
    <reaction evidence="5">
        <text>ATP + H2O = ADP + phosphate + H(+)</text>
        <dbReference type="Rhea" id="RHEA:13065"/>
        <dbReference type="ChEBI" id="CHEBI:15377"/>
        <dbReference type="ChEBI" id="CHEBI:15378"/>
        <dbReference type="ChEBI" id="CHEBI:30616"/>
        <dbReference type="ChEBI" id="CHEBI:43474"/>
        <dbReference type="ChEBI" id="CHEBI:456216"/>
        <dbReference type="EC" id="3.6.4.13"/>
    </reaction>
</comment>
<dbReference type="EMBL" id="CAEY01000486">
    <property type="status" value="NOT_ANNOTATED_CDS"/>
    <property type="molecule type" value="Genomic_DNA"/>
</dbReference>
<dbReference type="STRING" id="32264.T1JU04"/>
<dbReference type="GO" id="GO:0003724">
    <property type="term" value="F:RNA helicase activity"/>
    <property type="evidence" value="ECO:0007669"/>
    <property type="project" value="UniProtKB-EC"/>
</dbReference>
<sequence>MDILLVYIFILSFCLDRLSHRHLLLVYEISLSIKRNLNRLVHTSPIKALSNKKFRDFSYTTVMYTTKRPVPLEHYLYTGCDGKTINEKFLLIDSRGKLTEENYRKAMAAKKERESKYHKSFGAINKSSMGSDKIVRNTYITVIRHLAKDQLPVIIFTFSRRRCDQYARMLASPLDLPTAEEKGRIQRFIHRSLLRILPLLKEITEILFTEGLVRALFATNFSMGINMRIVIFDSIQKHDGKVFRRRGKDKTGNVLILCIGDITEMSILAWMTVEKATELQSQSRLTYSMILNNSRVREHIGIEKYENIWELGRPNIKNIRQNL</sequence>
<dbReference type="InterPro" id="IPR050699">
    <property type="entry name" value="RNA-DNA_Helicase"/>
</dbReference>
<dbReference type="InterPro" id="IPR027417">
    <property type="entry name" value="P-loop_NTPase"/>
</dbReference>
<keyword evidence="7" id="KW-1185">Reference proteome</keyword>
<reference evidence="6" key="2">
    <citation type="submission" date="2015-06" db="UniProtKB">
        <authorList>
            <consortium name="EnsemblMetazoa"/>
        </authorList>
    </citation>
    <scope>IDENTIFICATION</scope>
</reference>
<keyword evidence="4" id="KW-0067">ATP-binding</keyword>
<accession>T1JU04</accession>
<proteinExistence type="predicted"/>
<dbReference type="PANTHER" id="PTHR12131">
    <property type="entry name" value="ATP-DEPENDENT RNA AND DNA HELICASE"/>
    <property type="match status" value="1"/>
</dbReference>
<protein>
    <recommendedName>
        <fullName evidence="8">Helicase C-terminal domain-containing protein</fullName>
    </recommendedName>
</protein>
<dbReference type="GO" id="GO:0055087">
    <property type="term" value="C:Ski complex"/>
    <property type="evidence" value="ECO:0007669"/>
    <property type="project" value="TreeGrafter"/>
</dbReference>
<evidence type="ECO:0000256" key="5">
    <source>
        <dbReference type="ARBA" id="ARBA00047984"/>
    </source>
</evidence>
<evidence type="ECO:0000256" key="3">
    <source>
        <dbReference type="ARBA" id="ARBA00022806"/>
    </source>
</evidence>
<dbReference type="eggNOG" id="KOG0947">
    <property type="taxonomic scope" value="Eukaryota"/>
</dbReference>
<evidence type="ECO:0000256" key="1">
    <source>
        <dbReference type="ARBA" id="ARBA00022741"/>
    </source>
</evidence>
<evidence type="ECO:0008006" key="8">
    <source>
        <dbReference type="Google" id="ProtNLM"/>
    </source>
</evidence>
<dbReference type="Gene3D" id="3.40.50.300">
    <property type="entry name" value="P-loop containing nucleotide triphosphate hydrolases"/>
    <property type="match status" value="2"/>
</dbReference>
<keyword evidence="3" id="KW-0347">Helicase</keyword>
<organism evidence="6 7">
    <name type="scientific">Tetranychus urticae</name>
    <name type="common">Two-spotted spider mite</name>
    <dbReference type="NCBI Taxonomy" id="32264"/>
    <lineage>
        <taxon>Eukaryota</taxon>
        <taxon>Metazoa</taxon>
        <taxon>Ecdysozoa</taxon>
        <taxon>Arthropoda</taxon>
        <taxon>Chelicerata</taxon>
        <taxon>Arachnida</taxon>
        <taxon>Acari</taxon>
        <taxon>Acariformes</taxon>
        <taxon>Trombidiformes</taxon>
        <taxon>Prostigmata</taxon>
        <taxon>Eleutherengona</taxon>
        <taxon>Raphignathae</taxon>
        <taxon>Tetranychoidea</taxon>
        <taxon>Tetranychidae</taxon>
        <taxon>Tetranychus</taxon>
    </lineage>
</organism>
<dbReference type="SUPFAM" id="SSF52540">
    <property type="entry name" value="P-loop containing nucleoside triphosphate hydrolases"/>
    <property type="match status" value="1"/>
</dbReference>